<dbReference type="GO" id="GO:0080120">
    <property type="term" value="P:CAAX-box protein maturation"/>
    <property type="evidence" value="ECO:0007669"/>
    <property type="project" value="UniProtKB-ARBA"/>
</dbReference>
<proteinExistence type="predicted"/>
<reference evidence="3 4" key="1">
    <citation type="submission" date="2017-04" db="EMBL/GenBank/DDBJ databases">
        <authorList>
            <person name="Afonso C.L."/>
            <person name="Miller P.J."/>
            <person name="Scott M.A."/>
            <person name="Spackman E."/>
            <person name="Goraichik I."/>
            <person name="Dimitrov K.M."/>
            <person name="Suarez D.L."/>
            <person name="Swayne D.E."/>
        </authorList>
    </citation>
    <scope>NUCLEOTIDE SEQUENCE [LARGE SCALE GENOMIC DNA]</scope>
    <source>
        <strain evidence="3 4">KR-140</strain>
    </source>
</reference>
<protein>
    <recommendedName>
        <fullName evidence="2">CAAX prenyl protease 2/Lysostaphin resistance protein A-like domain-containing protein</fullName>
    </recommendedName>
</protein>
<feature type="transmembrane region" description="Helical" evidence="1">
    <location>
        <begin position="214"/>
        <end position="231"/>
    </location>
</feature>
<dbReference type="Proteomes" id="UP000192582">
    <property type="component" value="Unassembled WGS sequence"/>
</dbReference>
<evidence type="ECO:0000259" key="2">
    <source>
        <dbReference type="Pfam" id="PF02517"/>
    </source>
</evidence>
<feature type="transmembrane region" description="Helical" evidence="1">
    <location>
        <begin position="54"/>
        <end position="72"/>
    </location>
</feature>
<accession>A0A1W1VUY4</accession>
<dbReference type="RefSeq" id="WP_084051190.1">
    <property type="nucleotide sequence ID" value="NZ_FWWU01000010.1"/>
</dbReference>
<feature type="transmembrane region" description="Helical" evidence="1">
    <location>
        <begin position="251"/>
        <end position="276"/>
    </location>
</feature>
<feature type="transmembrane region" description="Helical" evidence="1">
    <location>
        <begin position="23"/>
        <end position="48"/>
    </location>
</feature>
<keyword evidence="4" id="KW-1185">Reference proteome</keyword>
<gene>
    <name evidence="3" type="ORF">SAMN00790413_06363</name>
</gene>
<sequence>MQTLTVSPTATPAVRNTWRRFSLLRILLGALTVTLPVVLTMFLAQHFIPQPLRASWPSLLAALLCVAGYRLYMRWAEQRPMHAFSRAYAGPEVGAGALVGGGLFLTVMGILTAAGAYQITGNSGVTAMLAPLSGMVLVALFEEILFRGVLFRNLERALGSWAALPVSALLFGLAHLPNAHAGPVAIAATIVAGLTFSAAYMVTRRLWLAVGMHFAWNTMSDAIFSVPTSGHPARGFLQGHLSGPDWLSGGAYGVEASVVTLVVFAMASVALLVVAYRRGQFVTNAALLEREQS</sequence>
<feature type="transmembrane region" description="Helical" evidence="1">
    <location>
        <begin position="125"/>
        <end position="146"/>
    </location>
</feature>
<dbReference type="PANTHER" id="PTHR39430:SF1">
    <property type="entry name" value="PROTEASE"/>
    <property type="match status" value="1"/>
</dbReference>
<dbReference type="Pfam" id="PF02517">
    <property type="entry name" value="Rce1-like"/>
    <property type="match status" value="1"/>
</dbReference>
<evidence type="ECO:0000313" key="4">
    <source>
        <dbReference type="Proteomes" id="UP000192582"/>
    </source>
</evidence>
<feature type="domain" description="CAAX prenyl protease 2/Lysostaphin resistance protein A-like" evidence="2">
    <location>
        <begin position="128"/>
        <end position="219"/>
    </location>
</feature>
<keyword evidence="1" id="KW-1133">Transmembrane helix</keyword>
<dbReference type="PANTHER" id="PTHR39430">
    <property type="entry name" value="MEMBRANE-ASSOCIATED PROTEASE-RELATED"/>
    <property type="match status" value="1"/>
</dbReference>
<evidence type="ECO:0000313" key="3">
    <source>
        <dbReference type="EMBL" id="SMB97136.1"/>
    </source>
</evidence>
<dbReference type="InterPro" id="IPR003675">
    <property type="entry name" value="Rce1/LyrA-like_dom"/>
</dbReference>
<keyword evidence="1" id="KW-0472">Membrane</keyword>
<feature type="transmembrane region" description="Helical" evidence="1">
    <location>
        <begin position="93"/>
        <end position="119"/>
    </location>
</feature>
<dbReference type="OrthoDB" id="324900at2"/>
<dbReference type="GO" id="GO:0004175">
    <property type="term" value="F:endopeptidase activity"/>
    <property type="evidence" value="ECO:0007669"/>
    <property type="project" value="UniProtKB-ARBA"/>
</dbReference>
<evidence type="ECO:0000256" key="1">
    <source>
        <dbReference type="SAM" id="Phobius"/>
    </source>
</evidence>
<feature type="transmembrane region" description="Helical" evidence="1">
    <location>
        <begin position="158"/>
        <end position="176"/>
    </location>
</feature>
<keyword evidence="1" id="KW-0812">Transmembrane</keyword>
<name>A0A1W1VUY4_9DEIO</name>
<dbReference type="EMBL" id="FWWU01000010">
    <property type="protein sequence ID" value="SMB97136.1"/>
    <property type="molecule type" value="Genomic_DNA"/>
</dbReference>
<organism evidence="3 4">
    <name type="scientific">Deinococcus hopiensis KR-140</name>
    <dbReference type="NCBI Taxonomy" id="695939"/>
    <lineage>
        <taxon>Bacteria</taxon>
        <taxon>Thermotogati</taxon>
        <taxon>Deinococcota</taxon>
        <taxon>Deinococci</taxon>
        <taxon>Deinococcales</taxon>
        <taxon>Deinococcaceae</taxon>
        <taxon>Deinococcus</taxon>
    </lineage>
</organism>
<feature type="transmembrane region" description="Helical" evidence="1">
    <location>
        <begin position="182"/>
        <end position="202"/>
    </location>
</feature>
<dbReference type="AlphaFoldDB" id="A0A1W1VUY4"/>